<dbReference type="InterPro" id="IPR013384">
    <property type="entry name" value="Flagell_FlgL"/>
</dbReference>
<evidence type="ECO:0000313" key="7">
    <source>
        <dbReference type="Proteomes" id="UP000483018"/>
    </source>
</evidence>
<keyword evidence="6" id="KW-0966">Cell projection</keyword>
<evidence type="ECO:0000256" key="1">
    <source>
        <dbReference type="ARBA" id="ARBA00004365"/>
    </source>
</evidence>
<comment type="subcellular location">
    <subcellularLocation>
        <location evidence="1">Bacterial flagellum</location>
    </subcellularLocation>
</comment>
<sequence length="446" mass="50543">MMRITNSMMVNNMLLGLNRNTQKLNDIYMQMTTLQKIQKPSDDPIIAGRALKFRTSVAELTQYGDNVKQAKSWMETTENALVNTRSVLDSMRERCVQAASDILNTDGRKKVIEDLKELKNQLVLEGNVSYAGRYVFSGFKTDKKLIYDKADSSRTIEFNQTFTSDNLETMKLGEKEFTRIRLPYGNIDGTGIDIKLNGSTVPVDPSNIVVKSSTDLPNPPADDDPYEPSPGKIHILKDTGEIIFNSGDVATITNLEITYRKTDFNIGDPMPEHYFNCTDITDAANPISYVPSDDAMEYEVGANSKITVNSLGNKILTPELMQDIDELIKYVENYDKRMEEIEAGKRPQTDEFSLSELFDKMIGKLDRHMANLSTHHAELGSRMMRLTFIENRISDDKVNFKELMTNNESVDIEEVYTEFSMQSAVYQSSLIATSRIIQPTLLDFIR</sequence>
<reference evidence="6 7" key="1">
    <citation type="submission" date="2019-12" db="EMBL/GenBank/DDBJ databases">
        <title>Defluviitalea raffinosedens, isolated from a biogas fermenter, genome sequencing and characterization.</title>
        <authorList>
            <person name="Rettenmaier R."/>
            <person name="Schneider M."/>
            <person name="Neuhaus K."/>
            <person name="Liebl W."/>
            <person name="Zverlov V."/>
        </authorList>
    </citation>
    <scope>NUCLEOTIDE SEQUENCE [LARGE SCALE GENOMIC DNA]</scope>
    <source>
        <strain evidence="6 7">249c-K6</strain>
    </source>
</reference>
<dbReference type="InterPro" id="IPR001029">
    <property type="entry name" value="Flagellin_N"/>
</dbReference>
<organism evidence="6 7">
    <name type="scientific">Defluviitalea raffinosedens</name>
    <dbReference type="NCBI Taxonomy" id="1450156"/>
    <lineage>
        <taxon>Bacteria</taxon>
        <taxon>Bacillati</taxon>
        <taxon>Bacillota</taxon>
        <taxon>Clostridia</taxon>
        <taxon>Lachnospirales</taxon>
        <taxon>Defluviitaleaceae</taxon>
        <taxon>Defluviitalea</taxon>
    </lineage>
</organism>
<dbReference type="NCBIfam" id="TIGR02550">
    <property type="entry name" value="flagell_flgL"/>
    <property type="match status" value="1"/>
</dbReference>
<keyword evidence="3" id="KW-0975">Bacterial flagellum</keyword>
<comment type="similarity">
    <text evidence="2">Belongs to the bacterial flagellin family.</text>
</comment>
<dbReference type="Gene3D" id="1.20.1330.10">
    <property type="entry name" value="f41 fragment of flagellin, N-terminal domain"/>
    <property type="match status" value="2"/>
</dbReference>
<protein>
    <submittedName>
        <fullName evidence="6">Flagellar hook-associated protein 3</fullName>
    </submittedName>
</protein>
<evidence type="ECO:0000259" key="4">
    <source>
        <dbReference type="Pfam" id="PF00669"/>
    </source>
</evidence>
<dbReference type="InterPro" id="IPR046358">
    <property type="entry name" value="Flagellin_C"/>
</dbReference>
<feature type="domain" description="Flagellin C-terminal" evidence="5">
    <location>
        <begin position="363"/>
        <end position="443"/>
    </location>
</feature>
<dbReference type="AlphaFoldDB" id="A0A7C8LHT8"/>
<proteinExistence type="inferred from homology"/>
<dbReference type="EMBL" id="WSLF01000003">
    <property type="protein sequence ID" value="KAE9635604.1"/>
    <property type="molecule type" value="Genomic_DNA"/>
</dbReference>
<dbReference type="PANTHER" id="PTHR42792:SF1">
    <property type="entry name" value="FLAGELLAR HOOK-ASSOCIATED PROTEIN 3"/>
    <property type="match status" value="1"/>
</dbReference>
<dbReference type="GO" id="GO:0071973">
    <property type="term" value="P:bacterial-type flagellum-dependent cell motility"/>
    <property type="evidence" value="ECO:0007669"/>
    <property type="project" value="InterPro"/>
</dbReference>
<gene>
    <name evidence="6" type="primary">flgL</name>
    <name evidence="6" type="ORF">GND95_05515</name>
</gene>
<feature type="domain" description="Flagellin N-terminal" evidence="4">
    <location>
        <begin position="4"/>
        <end position="141"/>
    </location>
</feature>
<dbReference type="Pfam" id="PF00700">
    <property type="entry name" value="Flagellin_C"/>
    <property type="match status" value="1"/>
</dbReference>
<dbReference type="SUPFAM" id="SSF64518">
    <property type="entry name" value="Phase 1 flagellin"/>
    <property type="match status" value="1"/>
</dbReference>
<keyword evidence="6" id="KW-0282">Flagellum</keyword>
<accession>A0A7C8LHT8</accession>
<evidence type="ECO:0000256" key="3">
    <source>
        <dbReference type="ARBA" id="ARBA00023143"/>
    </source>
</evidence>
<evidence type="ECO:0000259" key="5">
    <source>
        <dbReference type="Pfam" id="PF00700"/>
    </source>
</evidence>
<dbReference type="InterPro" id="IPR001492">
    <property type="entry name" value="Flagellin"/>
</dbReference>
<keyword evidence="6" id="KW-0969">Cilium</keyword>
<evidence type="ECO:0000313" key="6">
    <source>
        <dbReference type="EMBL" id="KAE9635604.1"/>
    </source>
</evidence>
<name>A0A7C8LHT8_9FIRM</name>
<comment type="caution">
    <text evidence="6">The sequence shown here is derived from an EMBL/GenBank/DDBJ whole genome shotgun (WGS) entry which is preliminary data.</text>
</comment>
<dbReference type="GO" id="GO:0009424">
    <property type="term" value="C:bacterial-type flagellum hook"/>
    <property type="evidence" value="ECO:0007669"/>
    <property type="project" value="InterPro"/>
</dbReference>
<dbReference type="GO" id="GO:0005198">
    <property type="term" value="F:structural molecule activity"/>
    <property type="evidence" value="ECO:0007669"/>
    <property type="project" value="InterPro"/>
</dbReference>
<keyword evidence="7" id="KW-1185">Reference proteome</keyword>
<dbReference type="PANTHER" id="PTHR42792">
    <property type="entry name" value="FLAGELLIN"/>
    <property type="match status" value="1"/>
</dbReference>
<evidence type="ECO:0000256" key="2">
    <source>
        <dbReference type="ARBA" id="ARBA00005709"/>
    </source>
</evidence>
<dbReference type="Proteomes" id="UP000483018">
    <property type="component" value="Unassembled WGS sequence"/>
</dbReference>
<dbReference type="Pfam" id="PF00669">
    <property type="entry name" value="Flagellin_N"/>
    <property type="match status" value="1"/>
</dbReference>